<reference evidence="2 3" key="1">
    <citation type="journal article" date="2018" name="J. Allergy Clin. Immunol.">
        <title>High-quality assembly of Dermatophagoides pteronyssinus genome and transcriptome reveals a wide range of novel allergens.</title>
        <authorList>
            <person name="Liu X.Y."/>
            <person name="Yang K.Y."/>
            <person name="Wang M.Q."/>
            <person name="Kwok J.S."/>
            <person name="Zeng X."/>
            <person name="Yang Z."/>
            <person name="Xiao X.J."/>
            <person name="Lau C.P."/>
            <person name="Li Y."/>
            <person name="Huang Z.M."/>
            <person name="Ba J.G."/>
            <person name="Yim A.K."/>
            <person name="Ouyang C.Y."/>
            <person name="Ngai S.M."/>
            <person name="Chan T.F."/>
            <person name="Leung E.L."/>
            <person name="Liu L."/>
            <person name="Liu Z.G."/>
            <person name="Tsui S.K."/>
        </authorList>
    </citation>
    <scope>NUCLEOTIDE SEQUENCE [LARGE SCALE GENOMIC DNA]</scope>
    <source>
        <strain evidence="2">Derp</strain>
    </source>
</reference>
<feature type="region of interest" description="Disordered" evidence="1">
    <location>
        <begin position="63"/>
        <end position="84"/>
    </location>
</feature>
<evidence type="ECO:0000313" key="3">
    <source>
        <dbReference type="Proteomes" id="UP000887458"/>
    </source>
</evidence>
<dbReference type="Pfam" id="PF08991">
    <property type="entry name" value="CMC4"/>
    <property type="match status" value="1"/>
</dbReference>
<dbReference type="Gene3D" id="1.10.287.1130">
    <property type="entry name" value="CytochromE C oxidase copper chaperone"/>
    <property type="match status" value="1"/>
</dbReference>
<evidence type="ECO:0000313" key="2">
    <source>
        <dbReference type="EMBL" id="KAH9412569.1"/>
    </source>
</evidence>
<comment type="caution">
    <text evidence="2">The sequence shown here is derived from an EMBL/GenBank/DDBJ whole genome shotgun (WGS) entry which is preliminary data.</text>
</comment>
<dbReference type="Proteomes" id="UP000887458">
    <property type="component" value="Unassembled WGS sequence"/>
</dbReference>
<gene>
    <name evidence="2" type="primary">CMC4</name>
    <name evidence="2" type="ORF">DERP_006531</name>
</gene>
<dbReference type="InterPro" id="IPR009069">
    <property type="entry name" value="Cys_alpha_HP_mot_SF"/>
</dbReference>
<reference evidence="2 3" key="2">
    <citation type="journal article" date="2022" name="Mol. Biol. Evol.">
        <title>Comparative Genomics Reveals Insights into the Divergent Evolution of Astigmatic Mites and Household Pest Adaptations.</title>
        <authorList>
            <person name="Xiong Q."/>
            <person name="Wan A.T."/>
            <person name="Liu X."/>
            <person name="Fung C.S."/>
            <person name="Xiao X."/>
            <person name="Malainual N."/>
            <person name="Hou J."/>
            <person name="Wang L."/>
            <person name="Wang M."/>
            <person name="Yang K.Y."/>
            <person name="Cui Y."/>
            <person name="Leung E.L."/>
            <person name="Nong W."/>
            <person name="Shin S.K."/>
            <person name="Au S.W."/>
            <person name="Jeong K.Y."/>
            <person name="Chew F.T."/>
            <person name="Hui J.H."/>
            <person name="Leung T.F."/>
            <person name="Tungtrongchitr A."/>
            <person name="Zhong N."/>
            <person name="Liu Z."/>
            <person name="Tsui S.K."/>
        </authorList>
    </citation>
    <scope>NUCLEOTIDE SEQUENCE [LARGE SCALE GENOMIC DNA]</scope>
    <source>
        <strain evidence="2">Derp</strain>
    </source>
</reference>
<dbReference type="InterPro" id="IPR027179">
    <property type="entry name" value="CMC4"/>
</dbReference>
<proteinExistence type="predicted"/>
<sequence>MPDPCVKFSCILEKCTRINNYQPDKCQKELEQMLNCCRKFGRKLSPSCEGFHELDEHFVKMEQQQTTTTTTTETKTTATTIKNC</sequence>
<protein>
    <submittedName>
        <fullName evidence="2">Cx9C motif-containing protein 4, mitochondrial</fullName>
    </submittedName>
</protein>
<dbReference type="PROSITE" id="PS51808">
    <property type="entry name" value="CHCH"/>
    <property type="match status" value="1"/>
</dbReference>
<dbReference type="SUPFAM" id="SSF47072">
    <property type="entry name" value="Cysteine alpha-hairpin motif"/>
    <property type="match status" value="1"/>
</dbReference>
<keyword evidence="3" id="KW-1185">Reference proteome</keyword>
<evidence type="ECO:0000256" key="1">
    <source>
        <dbReference type="SAM" id="MobiDB-lite"/>
    </source>
</evidence>
<dbReference type="EMBL" id="NJHN03000129">
    <property type="protein sequence ID" value="KAH9412569.1"/>
    <property type="molecule type" value="Genomic_DNA"/>
</dbReference>
<accession>A0ABQ8IQL1</accession>
<organism evidence="2 3">
    <name type="scientific">Dermatophagoides pteronyssinus</name>
    <name type="common">European house dust mite</name>
    <dbReference type="NCBI Taxonomy" id="6956"/>
    <lineage>
        <taxon>Eukaryota</taxon>
        <taxon>Metazoa</taxon>
        <taxon>Ecdysozoa</taxon>
        <taxon>Arthropoda</taxon>
        <taxon>Chelicerata</taxon>
        <taxon>Arachnida</taxon>
        <taxon>Acari</taxon>
        <taxon>Acariformes</taxon>
        <taxon>Sarcoptiformes</taxon>
        <taxon>Astigmata</taxon>
        <taxon>Psoroptidia</taxon>
        <taxon>Analgoidea</taxon>
        <taxon>Pyroglyphidae</taxon>
        <taxon>Dermatophagoidinae</taxon>
        <taxon>Dermatophagoides</taxon>
    </lineage>
</organism>
<feature type="compositionally biased region" description="Low complexity" evidence="1">
    <location>
        <begin position="66"/>
        <end position="84"/>
    </location>
</feature>
<name>A0ABQ8IQL1_DERPT</name>